<name>A0ABU9B7L1_9BURK</name>
<proteinExistence type="predicted"/>
<reference evidence="1 2" key="1">
    <citation type="submission" date="2024-04" db="EMBL/GenBank/DDBJ databases">
        <title>Novel species of the genus Ideonella isolated from streams.</title>
        <authorList>
            <person name="Lu H."/>
        </authorList>
    </citation>
    <scope>NUCLEOTIDE SEQUENCE [LARGE SCALE GENOMIC DNA]</scope>
    <source>
        <strain evidence="1 2">BYS139W</strain>
    </source>
</reference>
<sequence length="391" mass="45389">MLIDFLLTLRQARLPVSVREYLTLLDGLRQGVVPLDVDGFYQWGRLALVKDEALYDRYDQAFGQWWRGVQAATDPARPGLPEDWLRRGLERLLSAEERAQLQALDWDTLMRTLAERLAEQRERHEGGSKWIGTGGSSPFGAFGENPRGIRIGQPTGRKRSAVKVWDERAFQDYADDVELDTRQIKVALRRLRRFARQGEATELDLDGTLHATAANAGLLDLRLRPERRNQVKVLLLMDVGGTMDDHVQRVQELFSAARSEFKHLEFFYFHNCVYERVWKDNRRRRTETTPTADLLHRYNRDWRLVFVGDATMSPYEILQPGGSVEHHNPEPGARWIERLTETFPRHVWINPEPQALWAYRQSVTLVRQMVHERMVPLTLSGLDQAMRLLGR</sequence>
<dbReference type="EMBL" id="JBBUTF010000005">
    <property type="protein sequence ID" value="MEK8025744.1"/>
    <property type="molecule type" value="Genomic_DNA"/>
</dbReference>
<evidence type="ECO:0000313" key="1">
    <source>
        <dbReference type="EMBL" id="MEK8025744.1"/>
    </source>
</evidence>
<evidence type="ECO:0000313" key="2">
    <source>
        <dbReference type="Proteomes" id="UP001368500"/>
    </source>
</evidence>
<accession>A0ABU9B7L1</accession>
<gene>
    <name evidence="1" type="ORF">AACH11_07210</name>
</gene>
<protein>
    <submittedName>
        <fullName evidence="1">VWA domain-containing protein</fullName>
    </submittedName>
</protein>
<dbReference type="RefSeq" id="WP_341373518.1">
    <property type="nucleotide sequence ID" value="NZ_JBBUTF010000005.1"/>
</dbReference>
<comment type="caution">
    <text evidence="1">The sequence shown here is derived from an EMBL/GenBank/DDBJ whole genome shotgun (WGS) entry which is preliminary data.</text>
</comment>
<dbReference type="PANTHER" id="PTHR39338">
    <property type="entry name" value="BLL5662 PROTEIN-RELATED"/>
    <property type="match status" value="1"/>
</dbReference>
<organism evidence="1 2">
    <name type="scientific">Pseudaquabacterium rugosum</name>
    <dbReference type="NCBI Taxonomy" id="2984194"/>
    <lineage>
        <taxon>Bacteria</taxon>
        <taxon>Pseudomonadati</taxon>
        <taxon>Pseudomonadota</taxon>
        <taxon>Betaproteobacteria</taxon>
        <taxon>Burkholderiales</taxon>
        <taxon>Sphaerotilaceae</taxon>
        <taxon>Pseudaquabacterium</taxon>
    </lineage>
</organism>
<keyword evidence="2" id="KW-1185">Reference proteome</keyword>
<dbReference type="Pfam" id="PF05762">
    <property type="entry name" value="VWA_CoxE"/>
    <property type="match status" value="1"/>
</dbReference>
<dbReference type="Proteomes" id="UP001368500">
    <property type="component" value="Unassembled WGS sequence"/>
</dbReference>
<dbReference type="InterPro" id="IPR008912">
    <property type="entry name" value="Uncharacterised_CoxE"/>
</dbReference>
<dbReference type="PANTHER" id="PTHR39338:SF7">
    <property type="entry name" value="BLL6692 PROTEIN"/>
    <property type="match status" value="1"/>
</dbReference>